<dbReference type="CDD" id="cd03522">
    <property type="entry name" value="MoeA_like"/>
    <property type="match status" value="1"/>
</dbReference>
<keyword evidence="1" id="KW-0548">Nucleotidyltransferase</keyword>
<sequence length="326" mass="33585">MKFGKVPVEEAEGAVLAHSLTVADKRLRKGTVLLADDIALLKQAGETAITVAQYDEHDLSEDEAAKRLAAALAGSGIRISQAATGRVNLFAEGPGIVAVDAKAIDAFNAINPMITVATLPPLARVDVGVMVATVKIISYAVAEADVMQAGALASQAIALKAPQYATAALIETTWGGETSAKGETALKNRLARLQVTLGPRRLVAHDTDALVAALGEADADVLFILTASATSDVADVGPSALVTAGGTLTQFGMPVDPGNLLFLGRLGDRPVIGLPGCARSPALNGADWVIERVICGESLTPDDFAKMGVGGLLKEIPSRPKPRAEI</sequence>
<name>A0A1I6MCW8_9RHOB</name>
<dbReference type="STRING" id="1123755.SAMN05444714_1545"/>
<dbReference type="GO" id="GO:0016779">
    <property type="term" value="F:nucleotidyltransferase activity"/>
    <property type="evidence" value="ECO:0007669"/>
    <property type="project" value="UniProtKB-KW"/>
</dbReference>
<dbReference type="OrthoDB" id="9779263at2"/>
<gene>
    <name evidence="1" type="ORF">SAMN05444714_1545</name>
</gene>
<evidence type="ECO:0000313" key="2">
    <source>
        <dbReference type="Proteomes" id="UP000198926"/>
    </source>
</evidence>
<proteinExistence type="predicted"/>
<dbReference type="UniPathway" id="UPA00344"/>
<dbReference type="Gene3D" id="3.40.980.10">
    <property type="entry name" value="MoaB/Mog-like domain"/>
    <property type="match status" value="1"/>
</dbReference>
<evidence type="ECO:0000313" key="1">
    <source>
        <dbReference type="EMBL" id="SFS13428.1"/>
    </source>
</evidence>
<dbReference type="RefSeq" id="WP_090205989.1">
    <property type="nucleotide sequence ID" value="NZ_FOZM01000001.1"/>
</dbReference>
<keyword evidence="1" id="KW-0808">Transferase</keyword>
<keyword evidence="2" id="KW-1185">Reference proteome</keyword>
<dbReference type="Proteomes" id="UP000198926">
    <property type="component" value="Unassembled WGS sequence"/>
</dbReference>
<dbReference type="EMBL" id="FOZM01000001">
    <property type="protein sequence ID" value="SFS13428.1"/>
    <property type="molecule type" value="Genomic_DNA"/>
</dbReference>
<dbReference type="SUPFAM" id="SSF53218">
    <property type="entry name" value="Molybdenum cofactor biosynthesis proteins"/>
    <property type="match status" value="1"/>
</dbReference>
<reference evidence="1 2" key="1">
    <citation type="submission" date="2016-10" db="EMBL/GenBank/DDBJ databases">
        <authorList>
            <person name="de Groot N.N."/>
        </authorList>
    </citation>
    <scope>NUCLEOTIDE SEQUENCE [LARGE SCALE GENOMIC DNA]</scope>
    <source>
        <strain evidence="1 2">DSM 29433</strain>
    </source>
</reference>
<accession>A0A1I6MCW8</accession>
<dbReference type="AlphaFoldDB" id="A0A1I6MCW8"/>
<protein>
    <submittedName>
        <fullName evidence="1">Molybdenum cofactor cytidylyltransferase</fullName>
    </submittedName>
</protein>
<organism evidence="1 2">
    <name type="scientific">Yoonia litorea</name>
    <dbReference type="NCBI Taxonomy" id="1123755"/>
    <lineage>
        <taxon>Bacteria</taxon>
        <taxon>Pseudomonadati</taxon>
        <taxon>Pseudomonadota</taxon>
        <taxon>Alphaproteobacteria</taxon>
        <taxon>Rhodobacterales</taxon>
        <taxon>Paracoccaceae</taxon>
        <taxon>Yoonia</taxon>
    </lineage>
</organism>
<dbReference type="InterPro" id="IPR036425">
    <property type="entry name" value="MoaB/Mog-like_dom_sf"/>
</dbReference>